<accession>A0A9N9VC61</accession>
<evidence type="ECO:0000313" key="3">
    <source>
        <dbReference type="Proteomes" id="UP000696573"/>
    </source>
</evidence>
<name>A0A9N9VC61_9HYPO</name>
<dbReference type="EMBL" id="CABFNQ020000593">
    <property type="protein sequence ID" value="CAH0019843.1"/>
    <property type="molecule type" value="Genomic_DNA"/>
</dbReference>
<dbReference type="Proteomes" id="UP000696573">
    <property type="component" value="Unassembled WGS sequence"/>
</dbReference>
<organism evidence="2 3">
    <name type="scientific">Clonostachys rhizophaga</name>
    <dbReference type="NCBI Taxonomy" id="160324"/>
    <lineage>
        <taxon>Eukaryota</taxon>
        <taxon>Fungi</taxon>
        <taxon>Dikarya</taxon>
        <taxon>Ascomycota</taxon>
        <taxon>Pezizomycotina</taxon>
        <taxon>Sordariomycetes</taxon>
        <taxon>Hypocreomycetidae</taxon>
        <taxon>Hypocreales</taxon>
        <taxon>Bionectriaceae</taxon>
        <taxon>Clonostachys</taxon>
    </lineage>
</organism>
<gene>
    <name evidence="2" type="ORF">CRHIZ90672A_00013591</name>
</gene>
<dbReference type="AlphaFoldDB" id="A0A9N9VC61"/>
<sequence>MALVPPLLRMLTVLAAHSVVLLIVFSPRAQAIGVSAPRTITAGQNATISITETIDEDSELRSKYDGYRLYLALTPPGWGTGPECWLANNLDLGPQSVNIVIPTDVAPNNTEVRIADSFIKKGSEKESGYSYSSTVTFLGGNGTWSQRELNGRTMTNANRLPCFLLGCVRQCNDRYYTGEKSSEKAADDCSERCLKNSRASPMKHLSMAALMMGIATCGIAQLVL</sequence>
<comment type="caution">
    <text evidence="2">The sequence shown here is derived from an EMBL/GenBank/DDBJ whole genome shotgun (WGS) entry which is preliminary data.</text>
</comment>
<evidence type="ECO:0000313" key="2">
    <source>
        <dbReference type="EMBL" id="CAH0019843.1"/>
    </source>
</evidence>
<feature type="chain" id="PRO_5040249995" description="WSC domain-containing protein" evidence="1">
    <location>
        <begin position="32"/>
        <end position="224"/>
    </location>
</feature>
<dbReference type="OrthoDB" id="5076485at2759"/>
<feature type="signal peptide" evidence="1">
    <location>
        <begin position="1"/>
        <end position="31"/>
    </location>
</feature>
<keyword evidence="3" id="KW-1185">Reference proteome</keyword>
<proteinExistence type="predicted"/>
<reference evidence="2" key="1">
    <citation type="submission" date="2021-10" db="EMBL/GenBank/DDBJ databases">
        <authorList>
            <person name="Piombo E."/>
        </authorList>
    </citation>
    <scope>NUCLEOTIDE SEQUENCE</scope>
</reference>
<evidence type="ECO:0000256" key="1">
    <source>
        <dbReference type="SAM" id="SignalP"/>
    </source>
</evidence>
<keyword evidence="1" id="KW-0732">Signal</keyword>
<protein>
    <recommendedName>
        <fullName evidence="4">WSC domain-containing protein</fullName>
    </recommendedName>
</protein>
<evidence type="ECO:0008006" key="4">
    <source>
        <dbReference type="Google" id="ProtNLM"/>
    </source>
</evidence>